<proteinExistence type="inferred from homology"/>
<dbReference type="PANTHER" id="PTHR30537">
    <property type="entry name" value="HTH-TYPE TRANSCRIPTIONAL REGULATOR"/>
    <property type="match status" value="1"/>
</dbReference>
<reference evidence="3 4" key="1">
    <citation type="submission" date="2017-12" db="EMBL/GenBank/DDBJ databases">
        <title>Characterization of six clinical isolates of Enterochimera gen. nov., a novel genus of the Yersiniaciae family and the three species Enterochimera arupensis sp. nov., Enterochimera coloradensis sp. nov, and Enterochimera californica sp. nov.</title>
        <authorList>
            <person name="Rossi A."/>
            <person name="Fisher M."/>
        </authorList>
    </citation>
    <scope>NUCLEOTIDE SEQUENCE [LARGE SCALE GENOMIC DNA]</scope>
    <source>
        <strain evidence="4">2015-Iso6</strain>
    </source>
</reference>
<feature type="domain" description="LysR substrate-binding" evidence="2">
    <location>
        <begin position="10"/>
        <end position="84"/>
    </location>
</feature>
<dbReference type="GO" id="GO:0003700">
    <property type="term" value="F:DNA-binding transcription factor activity"/>
    <property type="evidence" value="ECO:0007669"/>
    <property type="project" value="TreeGrafter"/>
</dbReference>
<dbReference type="InterPro" id="IPR005119">
    <property type="entry name" value="LysR_subst-bd"/>
</dbReference>
<dbReference type="SUPFAM" id="SSF53850">
    <property type="entry name" value="Periplasmic binding protein-like II"/>
    <property type="match status" value="1"/>
</dbReference>
<evidence type="ECO:0000313" key="4">
    <source>
        <dbReference type="Proteomes" id="UP000234240"/>
    </source>
</evidence>
<evidence type="ECO:0000313" key="3">
    <source>
        <dbReference type="EMBL" id="PLR34627.1"/>
    </source>
</evidence>
<dbReference type="OrthoDB" id="9786526at2"/>
<evidence type="ECO:0000256" key="1">
    <source>
        <dbReference type="ARBA" id="ARBA00009437"/>
    </source>
</evidence>
<accession>A0A2N5E234</accession>
<comment type="similarity">
    <text evidence="1">Belongs to the LysR transcriptional regulatory family.</text>
</comment>
<dbReference type="Proteomes" id="UP000234240">
    <property type="component" value="Unassembled WGS sequence"/>
</dbReference>
<dbReference type="Pfam" id="PF03466">
    <property type="entry name" value="LysR_substrate"/>
    <property type="match status" value="1"/>
</dbReference>
<dbReference type="AlphaFoldDB" id="A0A2N5E234"/>
<dbReference type="GO" id="GO:0043565">
    <property type="term" value="F:sequence-specific DNA binding"/>
    <property type="evidence" value="ECO:0007669"/>
    <property type="project" value="TreeGrafter"/>
</dbReference>
<dbReference type="Gene3D" id="3.40.190.290">
    <property type="match status" value="1"/>
</dbReference>
<dbReference type="GO" id="GO:0006351">
    <property type="term" value="P:DNA-templated transcription"/>
    <property type="evidence" value="ECO:0007669"/>
    <property type="project" value="TreeGrafter"/>
</dbReference>
<comment type="caution">
    <text evidence="3">The sequence shown here is derived from an EMBL/GenBank/DDBJ whole genome shotgun (WGS) entry which is preliminary data.</text>
</comment>
<keyword evidence="4" id="KW-1185">Reference proteome</keyword>
<name>A0A2N5E234_9GAMM</name>
<protein>
    <recommendedName>
        <fullName evidence="2">LysR substrate-binding domain-containing protein</fullName>
    </recommendedName>
</protein>
<sequence>MTFEVAGGAAWLADSAAALLTFALEGSGVALLPDWLAQTLIDEGRLTILLPDHRFPAQAISALYPNTRHVPEKVRAFIDFLKARTQAAGHS</sequence>
<gene>
    <name evidence="3" type="ORF">CYR55_14570</name>
</gene>
<organism evidence="3 4">
    <name type="scientific">Chimaeribacter californicus</name>
    <dbReference type="NCBI Taxonomy" id="2060067"/>
    <lineage>
        <taxon>Bacteria</taxon>
        <taxon>Pseudomonadati</taxon>
        <taxon>Pseudomonadota</taxon>
        <taxon>Gammaproteobacteria</taxon>
        <taxon>Enterobacterales</taxon>
        <taxon>Yersiniaceae</taxon>
        <taxon>Chimaeribacter</taxon>
    </lineage>
</organism>
<dbReference type="InterPro" id="IPR058163">
    <property type="entry name" value="LysR-type_TF_proteobact-type"/>
</dbReference>
<dbReference type="EMBL" id="PJZF01000013">
    <property type="protein sequence ID" value="PLR34627.1"/>
    <property type="molecule type" value="Genomic_DNA"/>
</dbReference>
<dbReference type="PANTHER" id="PTHR30537:SF66">
    <property type="entry name" value="IRON-REGULATED VIRULENCE REGULATORY PROTEIN IRGB"/>
    <property type="match status" value="1"/>
</dbReference>
<evidence type="ECO:0000259" key="2">
    <source>
        <dbReference type="Pfam" id="PF03466"/>
    </source>
</evidence>